<dbReference type="InterPro" id="IPR004358">
    <property type="entry name" value="Sig_transdc_His_kin-like_C"/>
</dbReference>
<dbReference type="InterPro" id="IPR001789">
    <property type="entry name" value="Sig_transdc_resp-reg_receiver"/>
</dbReference>
<evidence type="ECO:0000256" key="3">
    <source>
        <dbReference type="ARBA" id="ARBA00012438"/>
    </source>
</evidence>
<evidence type="ECO:0000256" key="7">
    <source>
        <dbReference type="ARBA" id="ARBA00023012"/>
    </source>
</evidence>
<dbReference type="Pfam" id="PF02518">
    <property type="entry name" value="HATPase_c"/>
    <property type="match status" value="1"/>
</dbReference>
<keyword evidence="10" id="KW-1133">Transmembrane helix</keyword>
<dbReference type="InterPro" id="IPR005467">
    <property type="entry name" value="His_kinase_dom"/>
</dbReference>
<dbReference type="Gene3D" id="1.10.287.130">
    <property type="match status" value="1"/>
</dbReference>
<evidence type="ECO:0000256" key="9">
    <source>
        <dbReference type="SAM" id="Coils"/>
    </source>
</evidence>
<keyword evidence="15" id="KW-1185">Reference proteome</keyword>
<keyword evidence="9" id="KW-0175">Coiled coil</keyword>
<protein>
    <recommendedName>
        <fullName evidence="3">histidine kinase</fullName>
        <ecNumber evidence="3">2.7.13.3</ecNumber>
    </recommendedName>
</protein>
<proteinExistence type="predicted"/>
<evidence type="ECO:0000313" key="15">
    <source>
        <dbReference type="Proteomes" id="UP001520878"/>
    </source>
</evidence>
<dbReference type="PRINTS" id="PR00344">
    <property type="entry name" value="BCTRLSENSOR"/>
</dbReference>
<evidence type="ECO:0000256" key="8">
    <source>
        <dbReference type="PROSITE-ProRule" id="PRU00169"/>
    </source>
</evidence>
<feature type="coiled-coil region" evidence="9">
    <location>
        <begin position="58"/>
        <end position="111"/>
    </location>
</feature>
<dbReference type="InterPro" id="IPR011006">
    <property type="entry name" value="CheY-like_superfamily"/>
</dbReference>
<gene>
    <name evidence="14" type="ORF">LJ739_17330</name>
</gene>
<dbReference type="CDD" id="cd16922">
    <property type="entry name" value="HATPase_EvgS-ArcB-TorS-like"/>
    <property type="match status" value="1"/>
</dbReference>
<feature type="domain" description="HAMP" evidence="13">
    <location>
        <begin position="315"/>
        <end position="368"/>
    </location>
</feature>
<accession>A0ABS8GBS3</accession>
<dbReference type="Proteomes" id="UP001520878">
    <property type="component" value="Unassembled WGS sequence"/>
</dbReference>
<keyword evidence="5" id="KW-0808">Transferase</keyword>
<evidence type="ECO:0000256" key="1">
    <source>
        <dbReference type="ARBA" id="ARBA00000085"/>
    </source>
</evidence>
<dbReference type="PANTHER" id="PTHR45339:SF1">
    <property type="entry name" value="HYBRID SIGNAL TRANSDUCTION HISTIDINE KINASE J"/>
    <property type="match status" value="1"/>
</dbReference>
<evidence type="ECO:0000256" key="10">
    <source>
        <dbReference type="SAM" id="Phobius"/>
    </source>
</evidence>
<feature type="transmembrane region" description="Helical" evidence="10">
    <location>
        <begin position="295"/>
        <end position="315"/>
    </location>
</feature>
<keyword evidence="6" id="KW-0418">Kinase</keyword>
<dbReference type="PANTHER" id="PTHR45339">
    <property type="entry name" value="HYBRID SIGNAL TRANSDUCTION HISTIDINE KINASE J"/>
    <property type="match status" value="1"/>
</dbReference>
<dbReference type="SMART" id="SM01358">
    <property type="entry name" value="HBM"/>
    <property type="match status" value="1"/>
</dbReference>
<keyword evidence="10" id="KW-0812">Transmembrane</keyword>
<dbReference type="InterPro" id="IPR003661">
    <property type="entry name" value="HisK_dim/P_dom"/>
</dbReference>
<dbReference type="SMART" id="SM00448">
    <property type="entry name" value="REC"/>
    <property type="match status" value="1"/>
</dbReference>
<name>A0ABS8GBS3_9ALTE</name>
<comment type="subcellular location">
    <subcellularLocation>
        <location evidence="2">Membrane</location>
    </subcellularLocation>
</comment>
<dbReference type="InterPro" id="IPR036097">
    <property type="entry name" value="HisK_dim/P_sf"/>
</dbReference>
<dbReference type="PROSITE" id="PS50885">
    <property type="entry name" value="HAMP"/>
    <property type="match status" value="1"/>
</dbReference>
<dbReference type="SUPFAM" id="SSF47384">
    <property type="entry name" value="Homodimeric domain of signal transducing histidine kinase"/>
    <property type="match status" value="1"/>
</dbReference>
<organism evidence="14 15">
    <name type="scientific">Fluctibacter halophilus</name>
    <dbReference type="NCBI Taxonomy" id="226011"/>
    <lineage>
        <taxon>Bacteria</taxon>
        <taxon>Pseudomonadati</taxon>
        <taxon>Pseudomonadota</taxon>
        <taxon>Gammaproteobacteria</taxon>
        <taxon>Alteromonadales</taxon>
        <taxon>Alteromonadaceae</taxon>
        <taxon>Fluctibacter</taxon>
    </lineage>
</organism>
<dbReference type="EC" id="2.7.13.3" evidence="3"/>
<dbReference type="Pfam" id="PF00072">
    <property type="entry name" value="Response_reg"/>
    <property type="match status" value="1"/>
</dbReference>
<dbReference type="InterPro" id="IPR036890">
    <property type="entry name" value="HATPase_C_sf"/>
</dbReference>
<dbReference type="Gene3D" id="3.30.565.10">
    <property type="entry name" value="Histidine kinase-like ATPase, C-terminal domain"/>
    <property type="match status" value="1"/>
</dbReference>
<dbReference type="PROSITE" id="PS50109">
    <property type="entry name" value="HIS_KIN"/>
    <property type="match status" value="1"/>
</dbReference>
<feature type="domain" description="Response regulatory" evidence="12">
    <location>
        <begin position="781"/>
        <end position="897"/>
    </location>
</feature>
<evidence type="ECO:0000259" key="12">
    <source>
        <dbReference type="PROSITE" id="PS50110"/>
    </source>
</evidence>
<keyword evidence="10" id="KW-0472">Membrane</keyword>
<dbReference type="SUPFAM" id="SSF55874">
    <property type="entry name" value="ATPase domain of HSP90 chaperone/DNA topoisomerase II/histidine kinase"/>
    <property type="match status" value="1"/>
</dbReference>
<dbReference type="Gene3D" id="3.40.50.2300">
    <property type="match status" value="1"/>
</dbReference>
<dbReference type="EMBL" id="JAJEWP010000007">
    <property type="protein sequence ID" value="MCC2618020.1"/>
    <property type="molecule type" value="Genomic_DNA"/>
</dbReference>
<feature type="transmembrane region" description="Helical" evidence="10">
    <location>
        <begin position="12"/>
        <end position="34"/>
    </location>
</feature>
<dbReference type="CDD" id="cd17546">
    <property type="entry name" value="REC_hyHK_CKI1_RcsC-like"/>
    <property type="match status" value="1"/>
</dbReference>
<dbReference type="CDD" id="cd00082">
    <property type="entry name" value="HisKA"/>
    <property type="match status" value="1"/>
</dbReference>
<feature type="domain" description="Histidine kinase" evidence="11">
    <location>
        <begin position="407"/>
        <end position="630"/>
    </location>
</feature>
<dbReference type="Gene3D" id="6.10.340.10">
    <property type="match status" value="1"/>
</dbReference>
<dbReference type="InterPro" id="IPR032255">
    <property type="entry name" value="HBM"/>
</dbReference>
<dbReference type="InterPro" id="IPR003594">
    <property type="entry name" value="HATPase_dom"/>
</dbReference>
<dbReference type="RefSeq" id="WP_229162507.1">
    <property type="nucleotide sequence ID" value="NZ_JAJEWP010000007.1"/>
</dbReference>
<comment type="catalytic activity">
    <reaction evidence="1">
        <text>ATP + protein L-histidine = ADP + protein N-phospho-L-histidine.</text>
        <dbReference type="EC" id="2.7.13.3"/>
    </reaction>
</comment>
<reference evidence="14 15" key="1">
    <citation type="submission" date="2021-10" db="EMBL/GenBank/DDBJ databases">
        <title>Draft genome of Aestuariibacter halophilus JC2043.</title>
        <authorList>
            <person name="Emsley S.A."/>
            <person name="Pfannmuller K.M."/>
            <person name="Ushijima B."/>
            <person name="Saw J.H."/>
            <person name="Videau P."/>
        </authorList>
    </citation>
    <scope>NUCLEOTIDE SEQUENCE [LARGE SCALE GENOMIC DNA]</scope>
    <source>
        <strain evidence="14 15">JC2043</strain>
    </source>
</reference>
<evidence type="ECO:0000259" key="13">
    <source>
        <dbReference type="PROSITE" id="PS50885"/>
    </source>
</evidence>
<evidence type="ECO:0000313" key="14">
    <source>
        <dbReference type="EMBL" id="MCC2618020.1"/>
    </source>
</evidence>
<sequence>MPDWFLLVIRSLRVQVFLVLGVLVGLLIWQGFLARQAQNEYQQSLSQGQQAVLKVNLVRELERDVLDLQRNVLIFKETASPSVVSRFDLIMANIKANLAALTQMVDNNDNEELQRIANMQSHLNDYQVNFSAVVMDRSRRKEVFEDDLLLEMDELFRLLERYQWKTPQQQLTLTEAKFYLSRAKTSAFRYVLSPENQYVEAFQQAISVARQQTSELAWSAELRDTIDHTFEDVENDFFQLTQITRGYLYLVNVVMAGSANEFLYLAKQLNSLETQRLIEANTHIKQGLEKTNRQMLWSSVLSITIAALIALFFGYRVMLPIKRITSVFNKLADDENIDKIPGRSRQDEIGELSRAAAVFHHKNQQTEELLSRAQELNSRQIAMNQELSLAKRKAEQATQSKSMFLANMSHEIRTPMNGIIGLLDLLGNTPLNDEQREFLKKLSLSSQILMSLINDILDFSKIEAGKLHIETIEFSVQSLFDNLLANITTRAREKNLNVHFFVEPTLPSLLNGDPLRINQVLLNLCTNAIKFTRNGAIDIRLEHQPIPDTEHGVQIRVDVTDTGIGMNETQLATIFDSFTQADGSTSRTYGGTGLGLAIVKNLTELMGGGVAVTSTPNVGSTFSVTFSLSRPDKSPAVLQWKPTDKKTLWYFCKQPDALLDTRYLDALPVEVKQFPQAELGNRCEDIDERDEVIIDIQDLEQHLALKAQIETLQQRSIHFLFVTDTQPLNLGQLLAKKWHTAVLSHPFTPNQLVQALDRNLQTDSSAELAIIERPSKQLEGHVLLVEDNAINQLVAGQMLTRLGLTFDVAEDGQQAVTKIVNSPHYSIVLMDIQMPNMDGYQATRMIRERGFPDLLICGLSANAMQEDKDKALAAGMNDYLTKPIKLVQLEALLSKYLPQSPPVETS</sequence>
<evidence type="ECO:0000256" key="6">
    <source>
        <dbReference type="ARBA" id="ARBA00022777"/>
    </source>
</evidence>
<keyword evidence="7" id="KW-0902">Two-component regulatory system</keyword>
<dbReference type="SMART" id="SM00388">
    <property type="entry name" value="HisKA"/>
    <property type="match status" value="1"/>
</dbReference>
<dbReference type="SMART" id="SM00387">
    <property type="entry name" value="HATPase_c"/>
    <property type="match status" value="1"/>
</dbReference>
<evidence type="ECO:0000256" key="2">
    <source>
        <dbReference type="ARBA" id="ARBA00004370"/>
    </source>
</evidence>
<comment type="caution">
    <text evidence="14">The sequence shown here is derived from an EMBL/GenBank/DDBJ whole genome shotgun (WGS) entry which is preliminary data.</text>
</comment>
<evidence type="ECO:0000256" key="5">
    <source>
        <dbReference type="ARBA" id="ARBA00022679"/>
    </source>
</evidence>
<evidence type="ECO:0000259" key="11">
    <source>
        <dbReference type="PROSITE" id="PS50109"/>
    </source>
</evidence>
<dbReference type="SUPFAM" id="SSF52172">
    <property type="entry name" value="CheY-like"/>
    <property type="match status" value="1"/>
</dbReference>
<dbReference type="InterPro" id="IPR003660">
    <property type="entry name" value="HAMP_dom"/>
</dbReference>
<feature type="modified residue" description="4-aspartylphosphate" evidence="8">
    <location>
        <position position="831"/>
    </location>
</feature>
<dbReference type="PROSITE" id="PS50110">
    <property type="entry name" value="RESPONSE_REGULATORY"/>
    <property type="match status" value="1"/>
</dbReference>
<evidence type="ECO:0000256" key="4">
    <source>
        <dbReference type="ARBA" id="ARBA00022553"/>
    </source>
</evidence>
<dbReference type="Pfam" id="PF00512">
    <property type="entry name" value="HisKA"/>
    <property type="match status" value="1"/>
</dbReference>
<keyword evidence="4 8" id="KW-0597">Phosphoprotein</keyword>